<name>A0A835PQG9_VANPL</name>
<proteinExistence type="predicted"/>
<evidence type="ECO:0000313" key="5">
    <source>
        <dbReference type="Proteomes" id="UP000639772"/>
    </source>
</evidence>
<accession>A0A835PQG9</accession>
<keyword evidence="4" id="KW-1185">Reference proteome</keyword>
<dbReference type="Proteomes" id="UP000636800">
    <property type="component" value="Chromosome 13"/>
</dbReference>
<dbReference type="AlphaFoldDB" id="A0A835PQG9"/>
<dbReference type="EMBL" id="JADCNL010000013">
    <property type="protein sequence ID" value="KAG0454717.1"/>
    <property type="molecule type" value="Genomic_DNA"/>
</dbReference>
<organism evidence="3 5">
    <name type="scientific">Vanilla planifolia</name>
    <name type="common">Vanilla</name>
    <dbReference type="NCBI Taxonomy" id="51239"/>
    <lineage>
        <taxon>Eukaryota</taxon>
        <taxon>Viridiplantae</taxon>
        <taxon>Streptophyta</taxon>
        <taxon>Embryophyta</taxon>
        <taxon>Tracheophyta</taxon>
        <taxon>Spermatophyta</taxon>
        <taxon>Magnoliopsida</taxon>
        <taxon>Liliopsida</taxon>
        <taxon>Asparagales</taxon>
        <taxon>Orchidaceae</taxon>
        <taxon>Vanilloideae</taxon>
        <taxon>Vanilleae</taxon>
        <taxon>Vanilla</taxon>
    </lineage>
</organism>
<gene>
    <name evidence="3" type="ORF">HPP92_023667</name>
    <name evidence="2" type="ORF">HPP92_024009</name>
</gene>
<evidence type="ECO:0000313" key="3">
    <source>
        <dbReference type="EMBL" id="KAG0455879.1"/>
    </source>
</evidence>
<evidence type="ECO:0000313" key="4">
    <source>
        <dbReference type="Proteomes" id="UP000636800"/>
    </source>
</evidence>
<sequence>MEQMPRKRKSGGGGDCFEQPENISATEVEEDGDGDMLSRLLNWLEEEETKSAVTTQDSVAINGDDESCGSSFSAAAATVMVGVDTGGARGMLPFFYGCDSRRPSVMDEYFAGEASASVAGDGAALGVAKIGA</sequence>
<dbReference type="Proteomes" id="UP000639772">
    <property type="component" value="Chromosome 13"/>
</dbReference>
<feature type="region of interest" description="Disordered" evidence="1">
    <location>
        <begin position="1"/>
        <end position="34"/>
    </location>
</feature>
<dbReference type="EMBL" id="JADCNM010000013">
    <property type="protein sequence ID" value="KAG0455879.1"/>
    <property type="molecule type" value="Genomic_DNA"/>
</dbReference>
<protein>
    <submittedName>
        <fullName evidence="3">Uncharacterized protein</fullName>
    </submittedName>
</protein>
<reference evidence="4 5" key="1">
    <citation type="journal article" date="2020" name="Nat. Food">
        <title>A phased Vanilla planifolia genome enables genetic improvement of flavour and production.</title>
        <authorList>
            <person name="Hasing T."/>
            <person name="Tang H."/>
            <person name="Brym M."/>
            <person name="Khazi F."/>
            <person name="Huang T."/>
            <person name="Chambers A.H."/>
        </authorList>
    </citation>
    <scope>NUCLEOTIDE SEQUENCE [LARGE SCALE GENOMIC DNA]</scope>
    <source>
        <tissue evidence="3">Leaf</tissue>
    </source>
</reference>
<evidence type="ECO:0000256" key="1">
    <source>
        <dbReference type="SAM" id="MobiDB-lite"/>
    </source>
</evidence>
<comment type="caution">
    <text evidence="3">The sequence shown here is derived from an EMBL/GenBank/DDBJ whole genome shotgun (WGS) entry which is preliminary data.</text>
</comment>
<feature type="compositionally biased region" description="Basic residues" evidence="1">
    <location>
        <begin position="1"/>
        <end position="10"/>
    </location>
</feature>
<dbReference type="OrthoDB" id="783490at2759"/>
<evidence type="ECO:0000313" key="2">
    <source>
        <dbReference type="EMBL" id="KAG0454717.1"/>
    </source>
</evidence>